<evidence type="ECO:0000313" key="1">
    <source>
        <dbReference type="EMBL" id="NUQ89007.1"/>
    </source>
</evidence>
<gene>
    <name evidence="1" type="ORF">HOQ43_11155</name>
</gene>
<proteinExistence type="predicted"/>
<comment type="caution">
    <text evidence="1">The sequence shown here is derived from an EMBL/GenBank/DDBJ whole genome shotgun (WGS) entry which is preliminary data.</text>
</comment>
<evidence type="ECO:0000313" key="2">
    <source>
        <dbReference type="Proteomes" id="UP000574690"/>
    </source>
</evidence>
<dbReference type="EMBL" id="JABFXE010000455">
    <property type="protein sequence ID" value="NUQ89007.1"/>
    <property type="molecule type" value="Genomic_DNA"/>
</dbReference>
<organism evidence="1 2">
    <name type="scientific">Glycomyces artemisiae</name>
    <dbReference type="NCBI Taxonomy" id="1076443"/>
    <lineage>
        <taxon>Bacteria</taxon>
        <taxon>Bacillati</taxon>
        <taxon>Actinomycetota</taxon>
        <taxon>Actinomycetes</taxon>
        <taxon>Glycomycetales</taxon>
        <taxon>Glycomycetaceae</taxon>
        <taxon>Glycomyces</taxon>
    </lineage>
</organism>
<protein>
    <submittedName>
        <fullName evidence="1">Uncharacterized protein</fullName>
    </submittedName>
</protein>
<dbReference type="AlphaFoldDB" id="A0A850C9Q6"/>
<reference evidence="1 2" key="1">
    <citation type="submission" date="2020-05" db="EMBL/GenBank/DDBJ databases">
        <title>DNA-SIP metagenomic assembled genomes.</title>
        <authorList>
            <person name="Yu J."/>
        </authorList>
    </citation>
    <scope>NUCLEOTIDE SEQUENCE [LARGE SCALE GENOMIC DNA]</scope>
    <source>
        <strain evidence="1">Bin5.27</strain>
    </source>
</reference>
<name>A0A850C9Q6_9ACTN</name>
<sequence length="49" mass="5685">MELLAVFVAMLIGAYFVYWAVRQGVRDALEDDEKRRLKKARPGRSIDTE</sequence>
<dbReference type="Proteomes" id="UP000574690">
    <property type="component" value="Unassembled WGS sequence"/>
</dbReference>
<accession>A0A850C9Q6</accession>